<feature type="transmembrane region" description="Helical" evidence="2">
    <location>
        <begin position="229"/>
        <end position="246"/>
    </location>
</feature>
<keyword evidence="2" id="KW-0472">Membrane</keyword>
<dbReference type="AlphaFoldDB" id="A0A9P1BDV7"/>
<dbReference type="EMBL" id="CAMXCT030000001">
    <property type="protein sequence ID" value="CAL4758878.1"/>
    <property type="molecule type" value="Genomic_DNA"/>
</dbReference>
<reference evidence="5" key="1">
    <citation type="submission" date="2022-10" db="EMBL/GenBank/DDBJ databases">
        <authorList>
            <person name="Chen Y."/>
            <person name="Dougan E. K."/>
            <person name="Chan C."/>
            <person name="Rhodes N."/>
            <person name="Thang M."/>
        </authorList>
    </citation>
    <scope>NUCLEOTIDE SEQUENCE</scope>
</reference>
<feature type="domain" description="DUF1559" evidence="4">
    <location>
        <begin position="292"/>
        <end position="568"/>
    </location>
</feature>
<sequence length="587" mass="62746">MGTAHAGLITGGQATLDIDISLMTTPNGNLTFERFYGAPGDEAATLSRNDMVSPSGSPFPGSPTTSEDLEHPVNGTVSSPNPPGGGVRYRQSTTLDYDPSDVLGSWAPSSFTGFNVLNDGEQIGLDGVTRTEVDPGLGGGVLMFGDLGLRYAPTRASAGNGLVFVGNFDFENSPLFDVGNATITADGSTLTITGDLLLAAEYTLFFGGVTGSDVGDFELVATVPEPSTVILMLMGVVVACGGWLRKRSALGPTTRRRLVFHGADRRGFTLVELLVVIFIVGLLAAILLPATQSAREAARRAQCQNHLRQIGMAVNLFDESLGHLPSATYGPPYNEAGSRGSCFTKLLPYLEQLPLSKRYDWGHNWYEEVNQEVVNTPIAIFRCPSATEGKDIQIGLGNSPSIEDEPQHTAAVTDYTAVYSWGASFAVPNDPFLYDPWAVGALSPIPEEATGVLTGSSVFRTPRRIYVTDGSTYTMTFVERAATTQRWINGLVAEESPTTAKTWAPWAGQGCVWLLSYIDSGETWAPTGLGPCNINCNNHQGIYAFHPGGANTVFLDGAVHFLAKGIDPKVLYAMVSRSRGELIEYFD</sequence>
<comment type="caution">
    <text evidence="5">The sequence shown here is derived from an EMBL/GenBank/DDBJ whole genome shotgun (WGS) entry which is preliminary data.</text>
</comment>
<dbReference type="Pfam" id="PF07589">
    <property type="entry name" value="PEP-CTERM"/>
    <property type="match status" value="1"/>
</dbReference>
<dbReference type="Pfam" id="PF07596">
    <property type="entry name" value="SBP_bac_10"/>
    <property type="match status" value="1"/>
</dbReference>
<evidence type="ECO:0000313" key="5">
    <source>
        <dbReference type="EMBL" id="CAI3971566.1"/>
    </source>
</evidence>
<organism evidence="5">
    <name type="scientific">Cladocopium goreaui</name>
    <dbReference type="NCBI Taxonomy" id="2562237"/>
    <lineage>
        <taxon>Eukaryota</taxon>
        <taxon>Sar</taxon>
        <taxon>Alveolata</taxon>
        <taxon>Dinophyceae</taxon>
        <taxon>Suessiales</taxon>
        <taxon>Symbiodiniaceae</taxon>
        <taxon>Cladocopium</taxon>
    </lineage>
</organism>
<dbReference type="NCBIfam" id="TIGR02532">
    <property type="entry name" value="IV_pilin_GFxxxE"/>
    <property type="match status" value="1"/>
</dbReference>
<dbReference type="InterPro" id="IPR027558">
    <property type="entry name" value="Pre_pil_HX9DG_C"/>
</dbReference>
<dbReference type="Proteomes" id="UP001152797">
    <property type="component" value="Unassembled WGS sequence"/>
</dbReference>
<evidence type="ECO:0000313" key="6">
    <source>
        <dbReference type="EMBL" id="CAL1124941.1"/>
    </source>
</evidence>
<dbReference type="OrthoDB" id="410349at2759"/>
<reference evidence="6" key="2">
    <citation type="submission" date="2024-04" db="EMBL/GenBank/DDBJ databases">
        <authorList>
            <person name="Chen Y."/>
            <person name="Shah S."/>
            <person name="Dougan E. K."/>
            <person name="Thang M."/>
            <person name="Chan C."/>
        </authorList>
    </citation>
    <scope>NUCLEOTIDE SEQUENCE [LARGE SCALE GENOMIC DNA]</scope>
</reference>
<accession>A0A9P1BDV7</accession>
<feature type="region of interest" description="Disordered" evidence="1">
    <location>
        <begin position="45"/>
        <end position="86"/>
    </location>
</feature>
<dbReference type="SUPFAM" id="SSF54523">
    <property type="entry name" value="Pili subunits"/>
    <property type="match status" value="1"/>
</dbReference>
<dbReference type="EMBL" id="CAMXCT020000001">
    <property type="protein sequence ID" value="CAL1124941.1"/>
    <property type="molecule type" value="Genomic_DNA"/>
</dbReference>
<dbReference type="InterPro" id="IPR013424">
    <property type="entry name" value="Ice-binding_C"/>
</dbReference>
<dbReference type="PANTHER" id="PTHR30093:SF2">
    <property type="entry name" value="TYPE II SECRETION SYSTEM PROTEIN H"/>
    <property type="match status" value="1"/>
</dbReference>
<dbReference type="InterPro" id="IPR011453">
    <property type="entry name" value="DUF1559"/>
</dbReference>
<evidence type="ECO:0008006" key="8">
    <source>
        <dbReference type="Google" id="ProtNLM"/>
    </source>
</evidence>
<dbReference type="PROSITE" id="PS00409">
    <property type="entry name" value="PROKAR_NTER_METHYL"/>
    <property type="match status" value="1"/>
</dbReference>
<dbReference type="InterPro" id="IPR012902">
    <property type="entry name" value="N_methyl_site"/>
</dbReference>
<feature type="compositionally biased region" description="Low complexity" evidence="1">
    <location>
        <begin position="53"/>
        <end position="66"/>
    </location>
</feature>
<dbReference type="Gene3D" id="3.30.700.10">
    <property type="entry name" value="Glycoprotein, Type 4 Pilin"/>
    <property type="match status" value="1"/>
</dbReference>
<evidence type="ECO:0000256" key="1">
    <source>
        <dbReference type="SAM" id="MobiDB-lite"/>
    </source>
</evidence>
<dbReference type="Pfam" id="PF07963">
    <property type="entry name" value="N_methyl"/>
    <property type="match status" value="1"/>
</dbReference>
<dbReference type="EMBL" id="CAMXCT010000001">
    <property type="protein sequence ID" value="CAI3971566.1"/>
    <property type="molecule type" value="Genomic_DNA"/>
</dbReference>
<dbReference type="NCBIfam" id="TIGR02595">
    <property type="entry name" value="PEP_CTERM"/>
    <property type="match status" value="1"/>
</dbReference>
<dbReference type="PANTHER" id="PTHR30093">
    <property type="entry name" value="GENERAL SECRETION PATHWAY PROTEIN G"/>
    <property type="match status" value="1"/>
</dbReference>
<dbReference type="NCBIfam" id="TIGR04294">
    <property type="entry name" value="pre_pil_HX9DG"/>
    <property type="match status" value="1"/>
</dbReference>
<evidence type="ECO:0000256" key="2">
    <source>
        <dbReference type="SAM" id="Phobius"/>
    </source>
</evidence>
<proteinExistence type="predicted"/>
<dbReference type="InterPro" id="IPR045584">
    <property type="entry name" value="Pilin-like"/>
</dbReference>
<protein>
    <recommendedName>
        <fullName evidence="8">DUF1559 domain-containing protein</fullName>
    </recommendedName>
</protein>
<gene>
    <name evidence="5" type="ORF">C1SCF055_LOCUS156</name>
</gene>
<keyword evidence="7" id="KW-1185">Reference proteome</keyword>
<evidence type="ECO:0000259" key="3">
    <source>
        <dbReference type="Pfam" id="PF07589"/>
    </source>
</evidence>
<name>A0A9P1BDV7_9DINO</name>
<feature type="domain" description="Ice-binding protein C-terminal" evidence="3">
    <location>
        <begin position="222"/>
        <end position="246"/>
    </location>
</feature>
<keyword evidence="2" id="KW-0812">Transmembrane</keyword>
<keyword evidence="2" id="KW-1133">Transmembrane helix</keyword>
<evidence type="ECO:0000259" key="4">
    <source>
        <dbReference type="Pfam" id="PF07596"/>
    </source>
</evidence>
<feature type="transmembrane region" description="Helical" evidence="2">
    <location>
        <begin position="267"/>
        <end position="290"/>
    </location>
</feature>
<evidence type="ECO:0000313" key="7">
    <source>
        <dbReference type="Proteomes" id="UP001152797"/>
    </source>
</evidence>